<sequence length="361" mass="40343">MSHHSIRRHGASSVVRVPADLLDALADDPMRRSPTLAFLRDSLAGDVHLRSWWSEDESAAVVGFEYSGERIPLSFDLPRLLGVPRAATGERWLIVGTPVRLRHTLYGCATALTPLLERVGRECRTWGLDGVVVPWVDLDDGDRESLLADLGFRAVFSDADWHLDTGGHADLDGLLAALPRTARKQFASDRNHFARTRCTIRDWQPGDEAFAPRLHREFMADHRHHGAEFTDDAFGFFSALPGARLRVAVDPEERPVGFAMAIHDDTTMHVLRWARPSRGVPDRLYATLGYLDPAESAIGAGVEHVWLGKSAHRFKRLRGLTPVPAAFHFLAFDPDRQARLGRAAETADRMARERYRLALES</sequence>
<accession>A0ABX6GZV7</accession>
<evidence type="ECO:0000313" key="1">
    <source>
        <dbReference type="EMBL" id="QHC63066.1"/>
    </source>
</evidence>
<name>A0ABX6GZV7_9MICO</name>
<evidence type="ECO:0000313" key="2">
    <source>
        <dbReference type="Proteomes" id="UP000464597"/>
    </source>
</evidence>
<dbReference type="EMBL" id="CP047180">
    <property type="protein sequence ID" value="QHC63066.1"/>
    <property type="molecule type" value="Genomic_DNA"/>
</dbReference>
<keyword evidence="2" id="KW-1185">Reference proteome</keyword>
<evidence type="ECO:0008006" key="3">
    <source>
        <dbReference type="Google" id="ProtNLM"/>
    </source>
</evidence>
<organism evidence="1 2">
    <name type="scientific">Rathayibacter festucae</name>
    <dbReference type="NCBI Taxonomy" id="110937"/>
    <lineage>
        <taxon>Bacteria</taxon>
        <taxon>Bacillati</taxon>
        <taxon>Actinomycetota</taxon>
        <taxon>Actinomycetes</taxon>
        <taxon>Micrococcales</taxon>
        <taxon>Microbacteriaceae</taxon>
        <taxon>Rathayibacter</taxon>
    </lineage>
</organism>
<dbReference type="Proteomes" id="UP000464597">
    <property type="component" value="Chromosome"/>
</dbReference>
<protein>
    <recommendedName>
        <fullName evidence="3">BioF2-like acetyltransferase domain-containing protein</fullName>
    </recommendedName>
</protein>
<reference evidence="2" key="1">
    <citation type="submission" date="2019-12" db="EMBL/GenBank/DDBJ databases">
        <title>Complete and draft genome sequences of new strains and members of some known species of the genus Rathayibacter isolated from plants.</title>
        <authorList>
            <person name="Tarlachkov S.V."/>
            <person name="Starodumova I.P."/>
            <person name="Dorofeeva L.V."/>
            <person name="Prisyazhnaya N.V."/>
            <person name="Leyn S."/>
            <person name="Zlamal J."/>
            <person name="Elan M."/>
            <person name="Osterman A.L."/>
            <person name="Nadler S."/>
            <person name="Subbotin S.A."/>
            <person name="Evtushenko L.I."/>
        </authorList>
    </citation>
    <scope>NUCLEOTIDE SEQUENCE [LARGE SCALE GENOMIC DNA]</scope>
    <source>
        <strain evidence="2">VKM Ac-2802</strain>
    </source>
</reference>
<gene>
    <name evidence="1" type="ORF">GSU69_10465</name>
</gene>
<dbReference type="InterPro" id="IPR016181">
    <property type="entry name" value="Acyl_CoA_acyltransferase"/>
</dbReference>
<proteinExistence type="predicted"/>
<dbReference type="RefSeq" id="WP_159422944.1">
    <property type="nucleotide sequence ID" value="NZ_CP047180.1"/>
</dbReference>
<dbReference type="SUPFAM" id="SSF55729">
    <property type="entry name" value="Acyl-CoA N-acyltransferases (Nat)"/>
    <property type="match status" value="1"/>
</dbReference>